<dbReference type="Gene3D" id="2.60.120.260">
    <property type="entry name" value="Galactose-binding domain-like"/>
    <property type="match status" value="1"/>
</dbReference>
<reference evidence="3 4" key="1">
    <citation type="submission" date="2015-02" db="EMBL/GenBank/DDBJ databases">
        <title>Draft genome sequences of ten Microbacterium spp. with emphasis on heavy metal contaminated environments.</title>
        <authorList>
            <person name="Corretto E."/>
        </authorList>
    </citation>
    <scope>NUCLEOTIDE SEQUENCE [LARGE SCALE GENOMIC DNA]</scope>
    <source>
        <strain evidence="3 4">DSM 12966</strain>
    </source>
</reference>
<dbReference type="Proteomes" id="UP000033572">
    <property type="component" value="Unassembled WGS sequence"/>
</dbReference>
<sequence length="733" mass="77858">MMNEPTTPPEASPTVAAHAARTLSTRKIILLSIAGVLVVALVATLLVFRPWEARSEEARPAPTVSVTPTATPTPFATPADQPLVALATDLPISDTFAGWRTRTTSPAVSLLATDEAHGGDYALRIKSSAGSGAIAAQYEHPVELEAGRPYTVSMWVKSIGTANGAVEVRPSTGWEPALKIPGGTYDWREVSVPIVPAGAGSVRLVVQGQVDGLLIDDITITADDGAAAFLSNGGFEANSADLAITTPSLLLPQFSSVSFTTRRAPDGWMSWALSSEDEEVARGDVLFAGTEAAISFPKVPHGYYTLSVSAHIGGKVIERSASVGIVPEVPAEQRGQASRFGVHLHDLTTPERTGNMIDQLAVMGFGHVRADTVWSSAEPKPGQYAFPTQFTDNMNRLAQNGLTALQVPVYSNKNYDGGVTPSSPAGLAAYGAFTRTVLQQFPQVGSDVEVYNEFDHFYNTGACGKAPECYIAMLDAVNGAVDPAVPGATIVGPSLSGMGFKWDWLQDFFAQGGLDRLDVVTAHPYTQPLAAPTMGEDIERLRSMMRDANGGQEKPIWITEMGWATMDDWVSDEEQAKYLVQVTAAALGHGAERMYWYEAADQRSDPVQGEVNMGLFRSDIGVLPGGNEPKPAAVAQVTLAARLGGMDSASVDDIGSGIESYVFTGPGTSSRVLWAPDPEKPRKIVVTSRNAITVTDIYGGETTKRPKDGKITLTLTDTPVYLDADVEVEASGK</sequence>
<keyword evidence="1" id="KW-1133">Transmembrane helix</keyword>
<name>A0A0F0KSZ4_9MICO</name>
<proteinExistence type="predicted"/>
<organism evidence="3 4">
    <name type="scientific">Microbacterium foliorum</name>
    <dbReference type="NCBI Taxonomy" id="104336"/>
    <lineage>
        <taxon>Bacteria</taxon>
        <taxon>Bacillati</taxon>
        <taxon>Actinomycetota</taxon>
        <taxon>Actinomycetes</taxon>
        <taxon>Micrococcales</taxon>
        <taxon>Microbacteriaceae</taxon>
        <taxon>Microbacterium</taxon>
    </lineage>
</organism>
<dbReference type="Gene3D" id="3.20.20.80">
    <property type="entry name" value="Glycosidases"/>
    <property type="match status" value="1"/>
</dbReference>
<keyword evidence="1" id="KW-0472">Membrane</keyword>
<dbReference type="InterPro" id="IPR017853">
    <property type="entry name" value="GH"/>
</dbReference>
<accession>A0A0F0KSZ4</accession>
<dbReference type="PATRIC" id="fig|104336.4.peg.1499"/>
<keyword evidence="4" id="KW-1185">Reference proteome</keyword>
<evidence type="ECO:0000313" key="4">
    <source>
        <dbReference type="Proteomes" id="UP000033572"/>
    </source>
</evidence>
<evidence type="ECO:0000259" key="2">
    <source>
        <dbReference type="Pfam" id="PF11790"/>
    </source>
</evidence>
<dbReference type="InterPro" id="IPR024655">
    <property type="entry name" value="Asl1_glyco_hydro_catalytic"/>
</dbReference>
<comment type="caution">
    <text evidence="3">The sequence shown here is derived from an EMBL/GenBank/DDBJ whole genome shotgun (WGS) entry which is preliminary data.</text>
</comment>
<dbReference type="PANTHER" id="PTHR12631:SF10">
    <property type="entry name" value="BETA-XYLOSIDASE-LIKE PROTEIN-RELATED"/>
    <property type="match status" value="1"/>
</dbReference>
<dbReference type="PANTHER" id="PTHR12631">
    <property type="entry name" value="ALPHA-L-IDURONIDASE"/>
    <property type="match status" value="1"/>
</dbReference>
<feature type="transmembrane region" description="Helical" evidence="1">
    <location>
        <begin position="28"/>
        <end position="48"/>
    </location>
</feature>
<dbReference type="EMBL" id="JYIU01000039">
    <property type="protein sequence ID" value="KJL22346.1"/>
    <property type="molecule type" value="Genomic_DNA"/>
</dbReference>
<dbReference type="GO" id="GO:0004553">
    <property type="term" value="F:hydrolase activity, hydrolyzing O-glycosyl compounds"/>
    <property type="evidence" value="ECO:0007669"/>
    <property type="project" value="TreeGrafter"/>
</dbReference>
<keyword evidence="3" id="KW-0378">Hydrolase</keyword>
<feature type="domain" description="Asl1-like glycosyl hydrolase catalytic" evidence="2">
    <location>
        <begin position="486"/>
        <end position="598"/>
    </location>
</feature>
<dbReference type="SUPFAM" id="SSF51445">
    <property type="entry name" value="(Trans)glycosidases"/>
    <property type="match status" value="1"/>
</dbReference>
<keyword evidence="1" id="KW-0812">Transmembrane</keyword>
<evidence type="ECO:0000256" key="1">
    <source>
        <dbReference type="SAM" id="Phobius"/>
    </source>
</evidence>
<dbReference type="InterPro" id="IPR051923">
    <property type="entry name" value="Glycosyl_Hydrolase_39"/>
</dbReference>
<dbReference type="Pfam" id="PF11790">
    <property type="entry name" value="Glyco_hydro_cc"/>
    <property type="match status" value="1"/>
</dbReference>
<gene>
    <name evidence="3" type="ORF">RN50_01464</name>
</gene>
<dbReference type="InterPro" id="IPR008979">
    <property type="entry name" value="Galactose-bd-like_sf"/>
</dbReference>
<protein>
    <submittedName>
        <fullName evidence="3">Glycosyl hydrolase catalytic core</fullName>
    </submittedName>
</protein>
<dbReference type="SUPFAM" id="SSF49785">
    <property type="entry name" value="Galactose-binding domain-like"/>
    <property type="match status" value="1"/>
</dbReference>
<evidence type="ECO:0000313" key="3">
    <source>
        <dbReference type="EMBL" id="KJL22346.1"/>
    </source>
</evidence>
<dbReference type="AlphaFoldDB" id="A0A0F0KSZ4"/>